<evidence type="ECO:0000313" key="2">
    <source>
        <dbReference type="EMBL" id="SCY49459.1"/>
    </source>
</evidence>
<dbReference type="Pfam" id="PF12654">
    <property type="entry name" value="DUF3786"/>
    <property type="match status" value="1"/>
</dbReference>
<sequence>MAEKAPVFDQIKKDYLRQVEALEGASNVAETLGITAGDKGWHIPFFDRTYTVTPHEISDESGLEANHITWVLLSKYMLLCPENPSEDASLVTYKDFKDAAPYVGGFRNTASHPISTHFEGAVETLEKQCHALGGQPFATDVSCELAFRFQALPRVPVVLLFNDADEDFPAQATLLFQQNASAYLDMECLAMVGSTLAARLKGFSLDYL</sequence>
<keyword evidence="3" id="KW-1185">Reference proteome</keyword>
<dbReference type="Proteomes" id="UP000198870">
    <property type="component" value="Unassembled WGS sequence"/>
</dbReference>
<organism evidence="2 3">
    <name type="scientific">Desulfoluna spongiiphila</name>
    <dbReference type="NCBI Taxonomy" id="419481"/>
    <lineage>
        <taxon>Bacteria</taxon>
        <taxon>Pseudomonadati</taxon>
        <taxon>Thermodesulfobacteriota</taxon>
        <taxon>Desulfobacteria</taxon>
        <taxon>Desulfobacterales</taxon>
        <taxon>Desulfolunaceae</taxon>
        <taxon>Desulfoluna</taxon>
    </lineage>
</organism>
<feature type="domain" description="DUF3786" evidence="1">
    <location>
        <begin position="27"/>
        <end position="198"/>
    </location>
</feature>
<evidence type="ECO:0000259" key="1">
    <source>
        <dbReference type="Pfam" id="PF12654"/>
    </source>
</evidence>
<dbReference type="EMBL" id="FMUX01000010">
    <property type="protein sequence ID" value="SCY49459.1"/>
    <property type="molecule type" value="Genomic_DNA"/>
</dbReference>
<dbReference type="InterPro" id="IPR024264">
    <property type="entry name" value="DUF3786"/>
</dbReference>
<reference evidence="2 3" key="1">
    <citation type="submission" date="2016-10" db="EMBL/GenBank/DDBJ databases">
        <authorList>
            <person name="de Groot N.N."/>
        </authorList>
    </citation>
    <scope>NUCLEOTIDE SEQUENCE [LARGE SCALE GENOMIC DNA]</scope>
    <source>
        <strain evidence="2 3">AA1</strain>
    </source>
</reference>
<accession>A0A1G5GDT7</accession>
<dbReference type="RefSeq" id="WP_175469812.1">
    <property type="nucleotide sequence ID" value="NZ_FMUX01000010.1"/>
</dbReference>
<dbReference type="AlphaFoldDB" id="A0A1G5GDT7"/>
<gene>
    <name evidence="2" type="ORF">SAMN05216233_11091</name>
</gene>
<proteinExistence type="predicted"/>
<name>A0A1G5GDT7_9BACT</name>
<dbReference type="STRING" id="419481.SAMN05216233_11091"/>
<protein>
    <recommendedName>
        <fullName evidence="1">DUF3786 domain-containing protein</fullName>
    </recommendedName>
</protein>
<evidence type="ECO:0000313" key="3">
    <source>
        <dbReference type="Proteomes" id="UP000198870"/>
    </source>
</evidence>